<dbReference type="InterPro" id="IPR044066">
    <property type="entry name" value="TRIAD_supradom"/>
</dbReference>
<dbReference type="CDD" id="cd20335">
    <property type="entry name" value="BRcat_RBR"/>
    <property type="match status" value="1"/>
</dbReference>
<dbReference type="EMBL" id="RRYP01011844">
    <property type="protein sequence ID" value="TNV77477.1"/>
    <property type="molecule type" value="Genomic_DNA"/>
</dbReference>
<dbReference type="GO" id="GO:0008270">
    <property type="term" value="F:zinc ion binding"/>
    <property type="evidence" value="ECO:0007669"/>
    <property type="project" value="UniProtKB-KW"/>
</dbReference>
<name>A0A8J8T0B6_HALGN</name>
<sequence>MQNSSQAQELCSLDEECFIEDCNLWHVSYEDGKAPVKTKYRVQTQIIEQWPSIQKVKAKEQRQSSIVANNIGLIKILAAFYASKSIQMKQGLHADEAFNNVQILKNKIEEEVINATQKFCQICRSNVIEGEQNHIMNNCDHIFHQECIEPYLKNEIAEWKFPIKCPVCRVELDRKTDLEALLDDNMIELVKIRELEQGLMQMKGFTRCPTADCPQSFIYDDQQDDPDFQCTVCQMHYCLKCRKPYHPKLTCNENNKIQQLGKEEAGFKEFLKKENIRQCPFCQIFVQKQEGCSHVKCLCNNEFCFSCGGQYGDCECVRAVMDTSAFKTSRYADEL</sequence>
<dbReference type="InterPro" id="IPR001841">
    <property type="entry name" value="Znf_RING"/>
</dbReference>
<reference evidence="11" key="1">
    <citation type="submission" date="2019-06" db="EMBL/GenBank/DDBJ databases">
        <authorList>
            <person name="Zheng W."/>
        </authorList>
    </citation>
    <scope>NUCLEOTIDE SEQUENCE</scope>
    <source>
        <strain evidence="11">QDHG01</strain>
    </source>
</reference>
<organism evidence="11 12">
    <name type="scientific">Halteria grandinella</name>
    <dbReference type="NCBI Taxonomy" id="5974"/>
    <lineage>
        <taxon>Eukaryota</taxon>
        <taxon>Sar</taxon>
        <taxon>Alveolata</taxon>
        <taxon>Ciliophora</taxon>
        <taxon>Intramacronucleata</taxon>
        <taxon>Spirotrichea</taxon>
        <taxon>Stichotrichia</taxon>
        <taxon>Sporadotrichida</taxon>
        <taxon>Halteriidae</taxon>
        <taxon>Halteria</taxon>
    </lineage>
</organism>
<dbReference type="Gene3D" id="1.20.120.1750">
    <property type="match status" value="1"/>
</dbReference>
<dbReference type="Gene3D" id="3.30.40.10">
    <property type="entry name" value="Zinc/RING finger domain, C3HC4 (zinc finger)"/>
    <property type="match status" value="1"/>
</dbReference>
<evidence type="ECO:0000313" key="11">
    <source>
        <dbReference type="EMBL" id="TNV77477.1"/>
    </source>
</evidence>
<dbReference type="Pfam" id="PF01485">
    <property type="entry name" value="IBR"/>
    <property type="match status" value="2"/>
</dbReference>
<feature type="domain" description="RING-type" evidence="9">
    <location>
        <begin position="120"/>
        <end position="169"/>
    </location>
</feature>
<dbReference type="InterPro" id="IPR051628">
    <property type="entry name" value="LUBAC_E3_Ligases"/>
</dbReference>
<comment type="pathway">
    <text evidence="1">Protein modification; protein ubiquitination.</text>
</comment>
<keyword evidence="12" id="KW-1185">Reference proteome</keyword>
<evidence type="ECO:0000256" key="3">
    <source>
        <dbReference type="ARBA" id="ARBA00022723"/>
    </source>
</evidence>
<comment type="caution">
    <text evidence="11">The sequence shown here is derived from an EMBL/GenBank/DDBJ whole genome shotgun (WGS) entry which is preliminary data.</text>
</comment>
<proteinExistence type="predicted"/>
<keyword evidence="6" id="KW-0833">Ubl conjugation pathway</keyword>
<dbReference type="GO" id="GO:0004842">
    <property type="term" value="F:ubiquitin-protein transferase activity"/>
    <property type="evidence" value="ECO:0007669"/>
    <property type="project" value="TreeGrafter"/>
</dbReference>
<dbReference type="GO" id="GO:0097039">
    <property type="term" value="P:protein linear polyubiquitination"/>
    <property type="evidence" value="ECO:0007669"/>
    <property type="project" value="TreeGrafter"/>
</dbReference>
<dbReference type="GO" id="GO:0043161">
    <property type="term" value="P:proteasome-mediated ubiquitin-dependent protein catabolic process"/>
    <property type="evidence" value="ECO:0007669"/>
    <property type="project" value="TreeGrafter"/>
</dbReference>
<dbReference type="PROSITE" id="PS51873">
    <property type="entry name" value="TRIAD"/>
    <property type="match status" value="1"/>
</dbReference>
<evidence type="ECO:0008006" key="13">
    <source>
        <dbReference type="Google" id="ProtNLM"/>
    </source>
</evidence>
<dbReference type="GO" id="GO:0000151">
    <property type="term" value="C:ubiquitin ligase complex"/>
    <property type="evidence" value="ECO:0007669"/>
    <property type="project" value="TreeGrafter"/>
</dbReference>
<evidence type="ECO:0000256" key="7">
    <source>
        <dbReference type="ARBA" id="ARBA00022833"/>
    </source>
</evidence>
<dbReference type="SUPFAM" id="SSF57850">
    <property type="entry name" value="RING/U-box"/>
    <property type="match status" value="3"/>
</dbReference>
<dbReference type="OrthoDB" id="305433at2759"/>
<dbReference type="Pfam" id="PF13639">
    <property type="entry name" value="zf-RING_2"/>
    <property type="match status" value="1"/>
</dbReference>
<dbReference type="GO" id="GO:0043130">
    <property type="term" value="F:ubiquitin binding"/>
    <property type="evidence" value="ECO:0007669"/>
    <property type="project" value="TreeGrafter"/>
</dbReference>
<evidence type="ECO:0000256" key="5">
    <source>
        <dbReference type="ARBA" id="ARBA00022771"/>
    </source>
</evidence>
<accession>A0A8J8T0B6</accession>
<keyword evidence="3" id="KW-0479">Metal-binding</keyword>
<keyword evidence="4" id="KW-0677">Repeat</keyword>
<keyword evidence="7" id="KW-0862">Zinc</keyword>
<evidence type="ECO:0000256" key="2">
    <source>
        <dbReference type="ARBA" id="ARBA00022679"/>
    </source>
</evidence>
<gene>
    <name evidence="11" type="ORF">FGO68_gene1463</name>
</gene>
<evidence type="ECO:0000259" key="10">
    <source>
        <dbReference type="PROSITE" id="PS51873"/>
    </source>
</evidence>
<evidence type="ECO:0000256" key="1">
    <source>
        <dbReference type="ARBA" id="ARBA00004906"/>
    </source>
</evidence>
<evidence type="ECO:0000256" key="6">
    <source>
        <dbReference type="ARBA" id="ARBA00022786"/>
    </source>
</evidence>
<evidence type="ECO:0000313" key="12">
    <source>
        <dbReference type="Proteomes" id="UP000785679"/>
    </source>
</evidence>
<protein>
    <recommendedName>
        <fullName evidence="13">RING-type domain-containing protein</fullName>
    </recommendedName>
</protein>
<dbReference type="Proteomes" id="UP000785679">
    <property type="component" value="Unassembled WGS sequence"/>
</dbReference>
<dbReference type="PANTHER" id="PTHR22770">
    <property type="entry name" value="UBIQUITIN CONJUGATING ENZYME 7 INTERACTING PROTEIN-RELATED"/>
    <property type="match status" value="1"/>
</dbReference>
<feature type="domain" description="RING-type" evidence="10">
    <location>
        <begin position="116"/>
        <end position="332"/>
    </location>
</feature>
<dbReference type="SMART" id="SM00647">
    <property type="entry name" value="IBR"/>
    <property type="match status" value="2"/>
</dbReference>
<evidence type="ECO:0000256" key="4">
    <source>
        <dbReference type="ARBA" id="ARBA00022737"/>
    </source>
</evidence>
<dbReference type="InterPro" id="IPR002867">
    <property type="entry name" value="IBR_dom"/>
</dbReference>
<dbReference type="AlphaFoldDB" id="A0A8J8T0B6"/>
<dbReference type="PANTHER" id="PTHR22770:SF13">
    <property type="entry name" value="RING-TYPE DOMAIN-CONTAINING PROTEIN"/>
    <property type="match status" value="1"/>
</dbReference>
<dbReference type="PROSITE" id="PS50089">
    <property type="entry name" value="ZF_RING_2"/>
    <property type="match status" value="1"/>
</dbReference>
<evidence type="ECO:0000259" key="9">
    <source>
        <dbReference type="PROSITE" id="PS50089"/>
    </source>
</evidence>
<dbReference type="SMART" id="SM00184">
    <property type="entry name" value="RING"/>
    <property type="match status" value="1"/>
</dbReference>
<evidence type="ECO:0000256" key="8">
    <source>
        <dbReference type="PROSITE-ProRule" id="PRU00175"/>
    </source>
</evidence>
<keyword evidence="5 8" id="KW-0863">Zinc-finger</keyword>
<dbReference type="InterPro" id="IPR013083">
    <property type="entry name" value="Znf_RING/FYVE/PHD"/>
</dbReference>
<keyword evidence="2" id="KW-0808">Transferase</keyword>